<gene>
    <name evidence="4" type="ORF">CTI12_AA606790</name>
</gene>
<dbReference type="STRING" id="35608.A0A2U1KG89"/>
<reference evidence="4 5" key="1">
    <citation type="journal article" date="2018" name="Mol. Plant">
        <title>The genome of Artemisia annua provides insight into the evolution of Asteraceae family and artemisinin biosynthesis.</title>
        <authorList>
            <person name="Shen Q."/>
            <person name="Zhang L."/>
            <person name="Liao Z."/>
            <person name="Wang S."/>
            <person name="Yan T."/>
            <person name="Shi P."/>
            <person name="Liu M."/>
            <person name="Fu X."/>
            <person name="Pan Q."/>
            <person name="Wang Y."/>
            <person name="Lv Z."/>
            <person name="Lu X."/>
            <person name="Zhang F."/>
            <person name="Jiang W."/>
            <person name="Ma Y."/>
            <person name="Chen M."/>
            <person name="Hao X."/>
            <person name="Li L."/>
            <person name="Tang Y."/>
            <person name="Lv G."/>
            <person name="Zhou Y."/>
            <person name="Sun X."/>
            <person name="Brodelius P.E."/>
            <person name="Rose J.K.C."/>
            <person name="Tang K."/>
        </authorList>
    </citation>
    <scope>NUCLEOTIDE SEQUENCE [LARGE SCALE GENOMIC DNA]</scope>
    <source>
        <strain evidence="5">cv. Huhao1</strain>
        <tissue evidence="4">Leaf</tissue>
    </source>
</reference>
<sequence>MFKSSIQNTKVLPNWIPSNNVCNFSYVFCKNNKVASIDMSNNDLSVEYRTVADNLLTIETLESLNARNYNISGTIGSFRSGECSSTIGSFRSGECSSSVEFLDLSVVLMWEMAV</sequence>
<dbReference type="Gene3D" id="3.80.10.10">
    <property type="entry name" value="Ribonuclease Inhibitor"/>
    <property type="match status" value="1"/>
</dbReference>
<dbReference type="AlphaFoldDB" id="A0A2U1KG89"/>
<keyword evidence="5" id="KW-1185">Reference proteome</keyword>
<proteinExistence type="predicted"/>
<evidence type="ECO:0000259" key="3">
    <source>
        <dbReference type="Pfam" id="PF08263"/>
    </source>
</evidence>
<dbReference type="EMBL" id="PKPP01019498">
    <property type="protein sequence ID" value="PWA35721.1"/>
    <property type="molecule type" value="Genomic_DNA"/>
</dbReference>
<evidence type="ECO:0000313" key="5">
    <source>
        <dbReference type="Proteomes" id="UP000245207"/>
    </source>
</evidence>
<comment type="caution">
    <text evidence="4">The sequence shown here is derived from an EMBL/GenBank/DDBJ whole genome shotgun (WGS) entry which is preliminary data.</text>
</comment>
<accession>A0A2U1KG89</accession>
<evidence type="ECO:0000256" key="1">
    <source>
        <dbReference type="ARBA" id="ARBA00022614"/>
    </source>
</evidence>
<keyword evidence="4" id="KW-0430">Lectin</keyword>
<dbReference type="InterPro" id="IPR032675">
    <property type="entry name" value="LRR_dom_sf"/>
</dbReference>
<keyword evidence="1" id="KW-0433">Leucine-rich repeat</keyword>
<evidence type="ECO:0000313" key="4">
    <source>
        <dbReference type="EMBL" id="PWA35721.1"/>
    </source>
</evidence>
<dbReference type="GO" id="GO:0030246">
    <property type="term" value="F:carbohydrate binding"/>
    <property type="evidence" value="ECO:0007669"/>
    <property type="project" value="UniProtKB-KW"/>
</dbReference>
<dbReference type="Proteomes" id="UP000245207">
    <property type="component" value="Unassembled WGS sequence"/>
</dbReference>
<name>A0A2U1KG89_ARTAN</name>
<dbReference type="InterPro" id="IPR013210">
    <property type="entry name" value="LRR_N_plant-typ"/>
</dbReference>
<organism evidence="4 5">
    <name type="scientific">Artemisia annua</name>
    <name type="common">Sweet wormwood</name>
    <dbReference type="NCBI Taxonomy" id="35608"/>
    <lineage>
        <taxon>Eukaryota</taxon>
        <taxon>Viridiplantae</taxon>
        <taxon>Streptophyta</taxon>
        <taxon>Embryophyta</taxon>
        <taxon>Tracheophyta</taxon>
        <taxon>Spermatophyta</taxon>
        <taxon>Magnoliopsida</taxon>
        <taxon>eudicotyledons</taxon>
        <taxon>Gunneridae</taxon>
        <taxon>Pentapetalae</taxon>
        <taxon>asterids</taxon>
        <taxon>campanulids</taxon>
        <taxon>Asterales</taxon>
        <taxon>Asteraceae</taxon>
        <taxon>Asteroideae</taxon>
        <taxon>Anthemideae</taxon>
        <taxon>Artemisiinae</taxon>
        <taxon>Artemisia</taxon>
    </lineage>
</organism>
<keyword evidence="2" id="KW-0677">Repeat</keyword>
<dbReference type="Pfam" id="PF08263">
    <property type="entry name" value="LRRNT_2"/>
    <property type="match status" value="1"/>
</dbReference>
<feature type="domain" description="Leucine-rich repeat-containing N-terminal plant-type" evidence="3">
    <location>
        <begin position="2"/>
        <end position="29"/>
    </location>
</feature>
<protein>
    <submittedName>
        <fullName evidence="4">Concanavalin A-like lectin/glucanase, subgroup</fullName>
    </submittedName>
</protein>
<evidence type="ECO:0000256" key="2">
    <source>
        <dbReference type="ARBA" id="ARBA00022737"/>
    </source>
</evidence>